<dbReference type="EMBL" id="FNNA01000009">
    <property type="protein sequence ID" value="SDX54927.1"/>
    <property type="molecule type" value="Genomic_DNA"/>
</dbReference>
<gene>
    <name evidence="2" type="ORF">SAMN05444276_10915</name>
</gene>
<keyword evidence="3" id="KW-1185">Reference proteome</keyword>
<proteinExistence type="predicted"/>
<dbReference type="RefSeq" id="WP_269429090.1">
    <property type="nucleotide sequence ID" value="NZ_FNNA01000009.1"/>
</dbReference>
<name>A0A1H3CLD0_9RHOB</name>
<keyword evidence="1" id="KW-1133">Transmembrane helix</keyword>
<keyword evidence="1" id="KW-0472">Membrane</keyword>
<dbReference type="AlphaFoldDB" id="A0A1H3CLD0"/>
<evidence type="ECO:0000313" key="3">
    <source>
        <dbReference type="Proteomes" id="UP000182944"/>
    </source>
</evidence>
<organism evidence="2 3">
    <name type="scientific">Paracoccus sanguinis</name>
    <dbReference type="NCBI Taxonomy" id="1545044"/>
    <lineage>
        <taxon>Bacteria</taxon>
        <taxon>Pseudomonadati</taxon>
        <taxon>Pseudomonadota</taxon>
        <taxon>Alphaproteobacteria</taxon>
        <taxon>Rhodobacterales</taxon>
        <taxon>Paracoccaceae</taxon>
        <taxon>Paracoccus</taxon>
    </lineage>
</organism>
<evidence type="ECO:0000313" key="2">
    <source>
        <dbReference type="EMBL" id="SDX54927.1"/>
    </source>
</evidence>
<feature type="transmembrane region" description="Helical" evidence="1">
    <location>
        <begin position="21"/>
        <end position="42"/>
    </location>
</feature>
<keyword evidence="1" id="KW-0812">Transmembrane</keyword>
<reference evidence="3" key="1">
    <citation type="submission" date="2016-10" db="EMBL/GenBank/DDBJ databases">
        <authorList>
            <person name="Varghese N."/>
            <person name="Submissions S."/>
        </authorList>
    </citation>
    <scope>NUCLEOTIDE SEQUENCE [LARGE SCALE GENOMIC DNA]</scope>
    <source>
        <strain evidence="3">DSM 29303</strain>
    </source>
</reference>
<evidence type="ECO:0000256" key="1">
    <source>
        <dbReference type="SAM" id="Phobius"/>
    </source>
</evidence>
<dbReference type="Proteomes" id="UP000182944">
    <property type="component" value="Unassembled WGS sequence"/>
</dbReference>
<accession>A0A1H3CLD0</accession>
<sequence>MHEILRLARSLRCDPADPGQAFAHRLRIGLAVAFLIFFLSTLG</sequence>
<protein>
    <submittedName>
        <fullName evidence="2">Uncharacterized protein</fullName>
    </submittedName>
</protein>